<evidence type="ECO:0000259" key="14">
    <source>
        <dbReference type="PROSITE" id="PS50110"/>
    </source>
</evidence>
<dbReference type="SMART" id="SM00448">
    <property type="entry name" value="REC"/>
    <property type="match status" value="1"/>
</dbReference>
<dbReference type="AlphaFoldDB" id="A0A1I3SKA2"/>
<dbReference type="Gene3D" id="3.40.50.2300">
    <property type="match status" value="1"/>
</dbReference>
<evidence type="ECO:0000256" key="7">
    <source>
        <dbReference type="ARBA" id="ARBA00022989"/>
    </source>
</evidence>
<dbReference type="Proteomes" id="UP000198635">
    <property type="component" value="Unassembled WGS sequence"/>
</dbReference>
<dbReference type="Gene3D" id="1.10.287.130">
    <property type="match status" value="1"/>
</dbReference>
<dbReference type="InterPro" id="IPR005467">
    <property type="entry name" value="His_kinase_dom"/>
</dbReference>
<dbReference type="PANTHER" id="PTHR45339">
    <property type="entry name" value="HYBRID SIGNAL TRANSDUCTION HISTIDINE KINASE J"/>
    <property type="match status" value="1"/>
</dbReference>
<dbReference type="EMBL" id="FORX01000004">
    <property type="protein sequence ID" value="SFJ58592.1"/>
    <property type="molecule type" value="Genomic_DNA"/>
</dbReference>
<evidence type="ECO:0000256" key="2">
    <source>
        <dbReference type="ARBA" id="ARBA00004651"/>
    </source>
</evidence>
<organism evidence="15 16">
    <name type="scientific">Desulfomicrobium apsheronum</name>
    <dbReference type="NCBI Taxonomy" id="52560"/>
    <lineage>
        <taxon>Bacteria</taxon>
        <taxon>Pseudomonadati</taxon>
        <taxon>Thermodesulfobacteriota</taxon>
        <taxon>Desulfovibrionia</taxon>
        <taxon>Desulfovibrionales</taxon>
        <taxon>Desulfomicrobiaceae</taxon>
        <taxon>Desulfomicrobium</taxon>
    </lineage>
</organism>
<dbReference type="Gene3D" id="3.30.565.10">
    <property type="entry name" value="Histidine kinase-like ATPase, C-terminal domain"/>
    <property type="match status" value="1"/>
</dbReference>
<evidence type="ECO:0000256" key="10">
    <source>
        <dbReference type="PROSITE-ProRule" id="PRU00169"/>
    </source>
</evidence>
<dbReference type="CDD" id="cd00082">
    <property type="entry name" value="HisKA"/>
    <property type="match status" value="1"/>
</dbReference>
<evidence type="ECO:0000256" key="4">
    <source>
        <dbReference type="ARBA" id="ARBA00022475"/>
    </source>
</evidence>
<dbReference type="EC" id="2.7.13.3" evidence="3"/>
<dbReference type="STRING" id="52560.SAMN04488082_104178"/>
<dbReference type="InterPro" id="IPR036890">
    <property type="entry name" value="HATPase_C_sf"/>
</dbReference>
<dbReference type="PANTHER" id="PTHR45339:SF1">
    <property type="entry name" value="HYBRID SIGNAL TRANSDUCTION HISTIDINE KINASE J"/>
    <property type="match status" value="1"/>
</dbReference>
<dbReference type="PROSITE" id="PS50109">
    <property type="entry name" value="HIS_KIN"/>
    <property type="match status" value="1"/>
</dbReference>
<keyword evidence="9 12" id="KW-0472">Membrane</keyword>
<dbReference type="SUPFAM" id="SSF52172">
    <property type="entry name" value="CheY-like"/>
    <property type="match status" value="1"/>
</dbReference>
<dbReference type="InterPro" id="IPR033479">
    <property type="entry name" value="dCache_1"/>
</dbReference>
<dbReference type="Gene3D" id="3.30.450.20">
    <property type="entry name" value="PAS domain"/>
    <property type="match status" value="1"/>
</dbReference>
<dbReference type="CDD" id="cd17546">
    <property type="entry name" value="REC_hyHK_CKI1_RcsC-like"/>
    <property type="match status" value="1"/>
</dbReference>
<gene>
    <name evidence="15" type="ORF">SAMN04488082_104178</name>
</gene>
<dbReference type="Gene3D" id="6.10.340.10">
    <property type="match status" value="1"/>
</dbReference>
<dbReference type="SMART" id="SM00387">
    <property type="entry name" value="HATPase_c"/>
    <property type="match status" value="1"/>
</dbReference>
<keyword evidence="6 12" id="KW-0812">Transmembrane</keyword>
<dbReference type="CDD" id="cd16922">
    <property type="entry name" value="HATPase_EvgS-ArcB-TorS-like"/>
    <property type="match status" value="1"/>
</dbReference>
<feature type="domain" description="Histidine kinase" evidence="13">
    <location>
        <begin position="383"/>
        <end position="605"/>
    </location>
</feature>
<dbReference type="SMART" id="SM00388">
    <property type="entry name" value="HisKA"/>
    <property type="match status" value="1"/>
</dbReference>
<accession>A0A1I3SKA2</accession>
<keyword evidence="15" id="KW-0418">Kinase</keyword>
<dbReference type="SUPFAM" id="SSF47384">
    <property type="entry name" value="Homodimeric domain of signal transducing histidine kinase"/>
    <property type="match status" value="1"/>
</dbReference>
<evidence type="ECO:0000313" key="16">
    <source>
        <dbReference type="Proteomes" id="UP000198635"/>
    </source>
</evidence>
<evidence type="ECO:0000256" key="1">
    <source>
        <dbReference type="ARBA" id="ARBA00000085"/>
    </source>
</evidence>
<evidence type="ECO:0000256" key="9">
    <source>
        <dbReference type="ARBA" id="ARBA00023136"/>
    </source>
</evidence>
<evidence type="ECO:0000256" key="12">
    <source>
        <dbReference type="SAM" id="Phobius"/>
    </source>
</evidence>
<keyword evidence="11" id="KW-0175">Coiled coil</keyword>
<dbReference type="InterPro" id="IPR004358">
    <property type="entry name" value="Sig_transdc_His_kin-like_C"/>
</dbReference>
<feature type="domain" description="Response regulatory" evidence="14">
    <location>
        <begin position="626"/>
        <end position="741"/>
    </location>
</feature>
<keyword evidence="16" id="KW-1185">Reference proteome</keyword>
<dbReference type="Pfam" id="PF00512">
    <property type="entry name" value="HisKA"/>
    <property type="match status" value="1"/>
</dbReference>
<proteinExistence type="predicted"/>
<evidence type="ECO:0000256" key="8">
    <source>
        <dbReference type="ARBA" id="ARBA00023012"/>
    </source>
</evidence>
<dbReference type="GO" id="GO:0000155">
    <property type="term" value="F:phosphorelay sensor kinase activity"/>
    <property type="evidence" value="ECO:0007669"/>
    <property type="project" value="InterPro"/>
</dbReference>
<dbReference type="RefSeq" id="WP_092373283.1">
    <property type="nucleotide sequence ID" value="NZ_FORX01000004.1"/>
</dbReference>
<dbReference type="Pfam" id="PF00072">
    <property type="entry name" value="Response_reg"/>
    <property type="match status" value="1"/>
</dbReference>
<dbReference type="InterPro" id="IPR036097">
    <property type="entry name" value="HisK_dim/P_sf"/>
</dbReference>
<protein>
    <recommendedName>
        <fullName evidence="3">histidine kinase</fullName>
        <ecNumber evidence="3">2.7.13.3</ecNumber>
    </recommendedName>
</protein>
<keyword evidence="5 10" id="KW-0597">Phosphoprotein</keyword>
<comment type="catalytic activity">
    <reaction evidence="1">
        <text>ATP + protein L-histidine = ADP + protein N-phospho-L-histidine.</text>
        <dbReference type="EC" id="2.7.13.3"/>
    </reaction>
</comment>
<dbReference type="Pfam" id="PF02518">
    <property type="entry name" value="HATPase_c"/>
    <property type="match status" value="1"/>
</dbReference>
<dbReference type="PROSITE" id="PS50110">
    <property type="entry name" value="RESPONSE_REGULATORY"/>
    <property type="match status" value="1"/>
</dbReference>
<keyword evidence="7 12" id="KW-1133">Transmembrane helix</keyword>
<name>A0A1I3SKA2_9BACT</name>
<keyword evidence="15" id="KW-0808">Transferase</keyword>
<sequence>MRLAFFQSLRAMLFGLVLLSVLPALGIILFNGLQSRDDAFRHAEEELIRIVTAMAGVQHRTSEVTRQTLSTLSVMDRVQNQDVAGCMAIFKRILLHNPLYTNIALTDPRGEVLASAVPMSFGSLADRKHFRDAMRTRDFSPGEYIVSRGTSIPSFAFAYPLLDGLGQVKGVLTVALDLTRLHSFFVEQHLPDDSYIGIADHEGRRIFRSVVDESFPLGEFVSPVASAKSKQGGGSGVFVSKGSDGLSRMNAFYKIRHAPGAEPYMTIFVGVPEASIGADAHKAMATGLLLSACAALLALVMAWVAERAFFMPRINALVMAAERFRTGDYTRPTGVDHDAGELGLVAGALDRMALERRIAQDDLNRAKEAAEDASRSKSEFLANMSHEIRTPLNGVLSMLQLLETTAPDVEQQEYLEAAIRSTNRLSRLLSDILDLSRIESNKMVIQEESFALADVRQSIIDIFGTPAREKGVRLEVRTDPRIPAHLFGDEVRLRQILFNLVGNAVKFTPKGRIDVSFVLVSAVGESPCQIRCTVQDSGVGIPSERLKDIFEPFIQVDGSCVRTHQGAGLGLAIVRRLVDLMQGQIQIESVQGEGTSVGVTLPFAVGSSEPARTQREDMAADLGGRRFLLVEDDGVNRMAMERILAKFGCEVISATNGREAIEILDREHVDLVFMDVQMPVMDGMEATRIIREELGRDVPIVAMTAYAMAGDRERFLQAGMDAYIAKPVDMAHLKETIISILAKR</sequence>
<dbReference type="InterPro" id="IPR011006">
    <property type="entry name" value="CheY-like_superfamily"/>
</dbReference>
<keyword evidence="4" id="KW-1003">Cell membrane</keyword>
<dbReference type="GO" id="GO:0005886">
    <property type="term" value="C:plasma membrane"/>
    <property type="evidence" value="ECO:0007669"/>
    <property type="project" value="UniProtKB-SubCell"/>
</dbReference>
<dbReference type="Pfam" id="PF02743">
    <property type="entry name" value="dCache_1"/>
    <property type="match status" value="1"/>
</dbReference>
<dbReference type="PRINTS" id="PR00344">
    <property type="entry name" value="BCTRLSENSOR"/>
</dbReference>
<evidence type="ECO:0000256" key="6">
    <source>
        <dbReference type="ARBA" id="ARBA00022692"/>
    </source>
</evidence>
<dbReference type="FunFam" id="3.30.565.10:FF:000010">
    <property type="entry name" value="Sensor histidine kinase RcsC"/>
    <property type="match status" value="1"/>
</dbReference>
<dbReference type="SUPFAM" id="SSF55874">
    <property type="entry name" value="ATPase domain of HSP90 chaperone/DNA topoisomerase II/histidine kinase"/>
    <property type="match status" value="1"/>
</dbReference>
<evidence type="ECO:0000256" key="5">
    <source>
        <dbReference type="ARBA" id="ARBA00022553"/>
    </source>
</evidence>
<dbReference type="InterPro" id="IPR003594">
    <property type="entry name" value="HATPase_dom"/>
</dbReference>
<dbReference type="OrthoDB" id="9786919at2"/>
<dbReference type="CDD" id="cd12914">
    <property type="entry name" value="PDC1_DGC_like"/>
    <property type="match status" value="1"/>
</dbReference>
<evidence type="ECO:0000256" key="3">
    <source>
        <dbReference type="ARBA" id="ARBA00012438"/>
    </source>
</evidence>
<evidence type="ECO:0000256" key="11">
    <source>
        <dbReference type="SAM" id="Coils"/>
    </source>
</evidence>
<feature type="modified residue" description="4-aspartylphosphate" evidence="10">
    <location>
        <position position="675"/>
    </location>
</feature>
<feature type="coiled-coil region" evidence="11">
    <location>
        <begin position="349"/>
        <end position="383"/>
    </location>
</feature>
<evidence type="ECO:0000259" key="13">
    <source>
        <dbReference type="PROSITE" id="PS50109"/>
    </source>
</evidence>
<reference evidence="16" key="1">
    <citation type="submission" date="2016-10" db="EMBL/GenBank/DDBJ databases">
        <authorList>
            <person name="Varghese N."/>
            <person name="Submissions S."/>
        </authorList>
    </citation>
    <scope>NUCLEOTIDE SEQUENCE [LARGE SCALE GENOMIC DNA]</scope>
    <source>
        <strain evidence="16">DSM 5918</strain>
    </source>
</reference>
<feature type="transmembrane region" description="Helical" evidence="12">
    <location>
        <begin position="283"/>
        <end position="305"/>
    </location>
</feature>
<evidence type="ECO:0000313" key="15">
    <source>
        <dbReference type="EMBL" id="SFJ58592.1"/>
    </source>
</evidence>
<comment type="subcellular location">
    <subcellularLocation>
        <location evidence="2">Cell membrane</location>
        <topology evidence="2">Multi-pass membrane protein</topology>
    </subcellularLocation>
</comment>
<dbReference type="InterPro" id="IPR029151">
    <property type="entry name" value="Sensor-like_sf"/>
</dbReference>
<dbReference type="InterPro" id="IPR003661">
    <property type="entry name" value="HisK_dim/P_dom"/>
</dbReference>
<dbReference type="InterPro" id="IPR001789">
    <property type="entry name" value="Sig_transdc_resp-reg_receiver"/>
</dbReference>
<dbReference type="CDD" id="cd18774">
    <property type="entry name" value="PDC2_HK_sensor"/>
    <property type="match status" value="1"/>
</dbReference>
<keyword evidence="8" id="KW-0902">Two-component regulatory system</keyword>
<dbReference type="SUPFAM" id="SSF103190">
    <property type="entry name" value="Sensory domain-like"/>
    <property type="match status" value="1"/>
</dbReference>